<gene>
    <name evidence="23" type="ORF">GGQ92_000089</name>
</gene>
<dbReference type="GO" id="GO:0008360">
    <property type="term" value="P:regulation of cell shape"/>
    <property type="evidence" value="ECO:0007669"/>
    <property type="project" value="UniProtKB-KW"/>
</dbReference>
<dbReference type="GO" id="GO:0032153">
    <property type="term" value="C:cell division site"/>
    <property type="evidence" value="ECO:0007669"/>
    <property type="project" value="TreeGrafter"/>
</dbReference>
<dbReference type="GO" id="GO:0005886">
    <property type="term" value="C:plasma membrane"/>
    <property type="evidence" value="ECO:0007669"/>
    <property type="project" value="UniProtKB-SubCell"/>
</dbReference>
<feature type="transmembrane region" description="Helical" evidence="22">
    <location>
        <begin position="138"/>
        <end position="156"/>
    </location>
</feature>
<dbReference type="InterPro" id="IPR013437">
    <property type="entry name" value="FtsW"/>
</dbReference>
<evidence type="ECO:0000313" key="23">
    <source>
        <dbReference type="EMBL" id="MBB6511322.1"/>
    </source>
</evidence>
<keyword evidence="11 22" id="KW-0472">Membrane</keyword>
<feature type="transmembrane region" description="Helical" evidence="22">
    <location>
        <begin position="339"/>
        <end position="361"/>
    </location>
</feature>
<feature type="transmembrane region" description="Helical" evidence="22">
    <location>
        <begin position="186"/>
        <end position="204"/>
    </location>
</feature>
<feature type="transmembrane region" description="Helical" evidence="22">
    <location>
        <begin position="162"/>
        <end position="179"/>
    </location>
</feature>
<evidence type="ECO:0000256" key="22">
    <source>
        <dbReference type="SAM" id="Phobius"/>
    </source>
</evidence>
<evidence type="ECO:0000256" key="6">
    <source>
        <dbReference type="ARBA" id="ARBA00022679"/>
    </source>
</evidence>
<dbReference type="GO" id="GO:0015648">
    <property type="term" value="F:lipid-linked peptidoglycan transporter activity"/>
    <property type="evidence" value="ECO:0007669"/>
    <property type="project" value="TreeGrafter"/>
</dbReference>
<reference evidence="23 24" key="1">
    <citation type="submission" date="2020-08" db="EMBL/GenBank/DDBJ databases">
        <title>Genomic Encyclopedia of Type Strains, Phase IV (KMG-IV): sequencing the most valuable type-strain genomes for metagenomic binning, comparative biology and taxonomic classification.</title>
        <authorList>
            <person name="Goeker M."/>
        </authorList>
    </citation>
    <scope>NUCLEOTIDE SEQUENCE [LARGE SCALE GENOMIC DNA]</scope>
    <source>
        <strain evidence="23 24">DSM 11805</strain>
    </source>
</reference>
<dbReference type="Pfam" id="PF01098">
    <property type="entry name" value="FTSW_RODA_SPOVE"/>
    <property type="match status" value="1"/>
</dbReference>
<comment type="pathway">
    <text evidence="2">Cell wall biogenesis; peptidoglycan biosynthesis.</text>
</comment>
<dbReference type="InterPro" id="IPR001182">
    <property type="entry name" value="FtsW/RodA"/>
</dbReference>
<feature type="transmembrane region" description="Helical" evidence="22">
    <location>
        <begin position="12"/>
        <end position="30"/>
    </location>
</feature>
<feature type="transmembrane region" description="Helical" evidence="22">
    <location>
        <begin position="273"/>
        <end position="294"/>
    </location>
</feature>
<keyword evidence="3" id="KW-1003">Cell membrane</keyword>
<evidence type="ECO:0000256" key="1">
    <source>
        <dbReference type="ARBA" id="ARBA00004651"/>
    </source>
</evidence>
<dbReference type="RefSeq" id="WP_184243424.1">
    <property type="nucleotide sequence ID" value="NZ_BAAACU010000020.1"/>
</dbReference>
<evidence type="ECO:0000256" key="7">
    <source>
        <dbReference type="ARBA" id="ARBA00022692"/>
    </source>
</evidence>
<keyword evidence="5" id="KW-0328">Glycosyltransferase</keyword>
<evidence type="ECO:0000256" key="18">
    <source>
        <dbReference type="ARBA" id="ARBA00041418"/>
    </source>
</evidence>
<keyword evidence="24" id="KW-1185">Reference proteome</keyword>
<evidence type="ECO:0000256" key="11">
    <source>
        <dbReference type="ARBA" id="ARBA00023136"/>
    </source>
</evidence>
<dbReference type="GO" id="GO:0008955">
    <property type="term" value="F:peptidoglycan glycosyltransferase activity"/>
    <property type="evidence" value="ECO:0007669"/>
    <property type="project" value="UniProtKB-EC"/>
</dbReference>
<feature type="transmembrane region" description="Helical" evidence="22">
    <location>
        <begin position="50"/>
        <end position="70"/>
    </location>
</feature>
<keyword evidence="9" id="KW-0573">Peptidoglycan synthesis</keyword>
<evidence type="ECO:0000256" key="15">
    <source>
        <dbReference type="ARBA" id="ARBA00033270"/>
    </source>
</evidence>
<comment type="subcellular location">
    <subcellularLocation>
        <location evidence="1">Cell membrane</location>
        <topology evidence="1">Multi-pass membrane protein</topology>
    </subcellularLocation>
</comment>
<keyword evidence="7 22" id="KW-0812">Transmembrane</keyword>
<dbReference type="PANTHER" id="PTHR30474:SF2">
    <property type="entry name" value="PEPTIDOGLYCAN GLYCOSYLTRANSFERASE FTSW-RELATED"/>
    <property type="match status" value="1"/>
</dbReference>
<dbReference type="EC" id="2.4.99.28" evidence="19"/>
<keyword evidence="4 23" id="KW-0132">Cell division</keyword>
<feature type="transmembrane region" description="Helical" evidence="22">
    <location>
        <begin position="306"/>
        <end position="327"/>
    </location>
</feature>
<dbReference type="GO" id="GO:0071555">
    <property type="term" value="P:cell wall organization"/>
    <property type="evidence" value="ECO:0007669"/>
    <property type="project" value="UniProtKB-KW"/>
</dbReference>
<evidence type="ECO:0000256" key="12">
    <source>
        <dbReference type="ARBA" id="ARBA00023306"/>
    </source>
</evidence>
<evidence type="ECO:0000256" key="16">
    <source>
        <dbReference type="ARBA" id="ARBA00038053"/>
    </source>
</evidence>
<name>A0A841RH02_9BACI</name>
<comment type="catalytic activity">
    <reaction evidence="20">
        <text>[GlcNAc-(1-&gt;4)-Mur2Ac(oyl-L-Ala-gamma-D-Glu-L-Lys-D-Ala-D-Ala)](n)-di-trans,octa-cis-undecaprenyl diphosphate + beta-D-GlcNAc-(1-&gt;4)-Mur2Ac(oyl-L-Ala-gamma-D-Glu-L-Lys-D-Ala-D-Ala)-di-trans,octa-cis-undecaprenyl diphosphate = [GlcNAc-(1-&gt;4)-Mur2Ac(oyl-L-Ala-gamma-D-Glu-L-Lys-D-Ala-D-Ala)](n+1)-di-trans,octa-cis-undecaprenyl diphosphate + di-trans,octa-cis-undecaprenyl diphosphate + H(+)</text>
        <dbReference type="Rhea" id="RHEA:23708"/>
        <dbReference type="Rhea" id="RHEA-COMP:9602"/>
        <dbReference type="Rhea" id="RHEA-COMP:9603"/>
        <dbReference type="ChEBI" id="CHEBI:15378"/>
        <dbReference type="ChEBI" id="CHEBI:58405"/>
        <dbReference type="ChEBI" id="CHEBI:60033"/>
        <dbReference type="ChEBI" id="CHEBI:78435"/>
        <dbReference type="EC" id="2.4.99.28"/>
    </reaction>
</comment>
<dbReference type="GO" id="GO:0009252">
    <property type="term" value="P:peptidoglycan biosynthetic process"/>
    <property type="evidence" value="ECO:0007669"/>
    <property type="project" value="UniProtKB-KW"/>
</dbReference>
<evidence type="ECO:0000256" key="20">
    <source>
        <dbReference type="ARBA" id="ARBA00049902"/>
    </source>
</evidence>
<evidence type="ECO:0000256" key="2">
    <source>
        <dbReference type="ARBA" id="ARBA00004752"/>
    </source>
</evidence>
<evidence type="ECO:0000256" key="8">
    <source>
        <dbReference type="ARBA" id="ARBA00022960"/>
    </source>
</evidence>
<dbReference type="Proteomes" id="UP000572212">
    <property type="component" value="Unassembled WGS sequence"/>
</dbReference>
<dbReference type="GO" id="GO:0051301">
    <property type="term" value="P:cell division"/>
    <property type="evidence" value="ECO:0007669"/>
    <property type="project" value="UniProtKB-KW"/>
</dbReference>
<protein>
    <recommendedName>
        <fullName evidence="17">Probable peptidoglycan glycosyltransferase FtsW</fullName>
        <ecNumber evidence="19">2.4.99.28</ecNumber>
    </recommendedName>
    <alternativeName>
        <fullName evidence="18">Cell division protein FtsW</fullName>
    </alternativeName>
    <alternativeName>
        <fullName evidence="15">Cell wall polymerase</fullName>
    </alternativeName>
    <alternativeName>
        <fullName evidence="14">Peptidoglycan polymerase</fullName>
    </alternativeName>
</protein>
<keyword evidence="8" id="KW-0133">Cell shape</keyword>
<dbReference type="PANTHER" id="PTHR30474">
    <property type="entry name" value="CELL CYCLE PROTEIN"/>
    <property type="match status" value="1"/>
</dbReference>
<keyword evidence="13" id="KW-0961">Cell wall biogenesis/degradation</keyword>
<comment type="similarity">
    <text evidence="16">Belongs to the SEDS family. FtsW subfamily.</text>
</comment>
<comment type="function">
    <text evidence="21">Peptidoglycan polymerase that is essential for cell division.</text>
</comment>
<comment type="caution">
    <text evidence="23">The sequence shown here is derived from an EMBL/GenBank/DDBJ whole genome shotgun (WGS) entry which is preliminary data.</text>
</comment>
<feature type="transmembrane region" description="Helical" evidence="22">
    <location>
        <begin position="77"/>
        <end position="96"/>
    </location>
</feature>
<keyword evidence="12" id="KW-0131">Cell cycle</keyword>
<dbReference type="EMBL" id="JACHON010000001">
    <property type="protein sequence ID" value="MBB6511322.1"/>
    <property type="molecule type" value="Genomic_DNA"/>
</dbReference>
<dbReference type="InterPro" id="IPR018365">
    <property type="entry name" value="Cell_cycle_FtsW-rel_CS"/>
</dbReference>
<evidence type="ECO:0000256" key="5">
    <source>
        <dbReference type="ARBA" id="ARBA00022676"/>
    </source>
</evidence>
<evidence type="ECO:0000256" key="10">
    <source>
        <dbReference type="ARBA" id="ARBA00022989"/>
    </source>
</evidence>
<accession>A0A841RH02</accession>
<evidence type="ECO:0000256" key="17">
    <source>
        <dbReference type="ARBA" id="ARBA00041185"/>
    </source>
</evidence>
<evidence type="ECO:0000313" key="24">
    <source>
        <dbReference type="Proteomes" id="UP000572212"/>
    </source>
</evidence>
<sequence>MKKKFKTFDFLLFFPPILLAAFGIVMIYSASMVTATMSGDSPYHFLIRQGIWFILSLIAFVFTSFFNYKLYQKLTKIIIIFLFVSLVAVELFGVTINRATSWIHIGPFSIQPSEFVKIGIIIYLASVYTKKQQYISDFFRGVLPPLIIVIVLIGLIVKQPDIGTAAIIFAIACTIIFSSGVKFRHLSLLITIGLMLLVFLVNTMSTDVRISRFSGAYQPFEDPEDSGYQLIQLYIAIATGGVEGQGLGQGVQKLGYLTQAESDFIIGTVAEELGTFGIAFVIGFIALIVLRGLYIARKCEDVFGSLLAIGISCMVAIQAIVNLGATSGLLPITGVPLPFISYGGTSLLVLMISMGILNNIARHVRYNEFRLEKEDIPRDQSIQKPTIVRNSKYSIK</sequence>
<dbReference type="PROSITE" id="PS00428">
    <property type="entry name" value="FTSW_RODA_SPOVE"/>
    <property type="match status" value="1"/>
</dbReference>
<proteinExistence type="inferred from homology"/>
<dbReference type="AlphaFoldDB" id="A0A841RH02"/>
<evidence type="ECO:0000256" key="4">
    <source>
        <dbReference type="ARBA" id="ARBA00022618"/>
    </source>
</evidence>
<keyword evidence="6" id="KW-0808">Transferase</keyword>
<evidence type="ECO:0000256" key="3">
    <source>
        <dbReference type="ARBA" id="ARBA00022475"/>
    </source>
</evidence>
<evidence type="ECO:0000256" key="9">
    <source>
        <dbReference type="ARBA" id="ARBA00022984"/>
    </source>
</evidence>
<dbReference type="NCBIfam" id="TIGR02614">
    <property type="entry name" value="ftsW"/>
    <property type="match status" value="1"/>
</dbReference>
<evidence type="ECO:0000256" key="21">
    <source>
        <dbReference type="ARBA" id="ARBA00049966"/>
    </source>
</evidence>
<evidence type="ECO:0000256" key="19">
    <source>
        <dbReference type="ARBA" id="ARBA00044770"/>
    </source>
</evidence>
<evidence type="ECO:0000256" key="13">
    <source>
        <dbReference type="ARBA" id="ARBA00023316"/>
    </source>
</evidence>
<organism evidence="23 24">
    <name type="scientific">Gracilibacillus halotolerans</name>
    <dbReference type="NCBI Taxonomy" id="74386"/>
    <lineage>
        <taxon>Bacteria</taxon>
        <taxon>Bacillati</taxon>
        <taxon>Bacillota</taxon>
        <taxon>Bacilli</taxon>
        <taxon>Bacillales</taxon>
        <taxon>Bacillaceae</taxon>
        <taxon>Gracilibacillus</taxon>
    </lineage>
</organism>
<evidence type="ECO:0000256" key="14">
    <source>
        <dbReference type="ARBA" id="ARBA00032370"/>
    </source>
</evidence>
<keyword evidence="10 22" id="KW-1133">Transmembrane helix</keyword>
<feature type="transmembrane region" description="Helical" evidence="22">
    <location>
        <begin position="102"/>
        <end position="126"/>
    </location>
</feature>